<protein>
    <submittedName>
        <fullName evidence="2">Uncharacterized protein</fullName>
    </submittedName>
</protein>
<feature type="chain" id="PRO_5044830483" evidence="1">
    <location>
        <begin position="20"/>
        <end position="156"/>
    </location>
</feature>
<dbReference type="EMBL" id="JBDJPC010000010">
    <property type="protein sequence ID" value="KAL1490364.1"/>
    <property type="molecule type" value="Genomic_DNA"/>
</dbReference>
<keyword evidence="3" id="KW-1185">Reference proteome</keyword>
<dbReference type="Proteomes" id="UP001566132">
    <property type="component" value="Unassembled WGS sequence"/>
</dbReference>
<feature type="signal peptide" evidence="1">
    <location>
        <begin position="1"/>
        <end position="19"/>
    </location>
</feature>
<proteinExistence type="predicted"/>
<sequence>MKFAIFMLATFLSANVSSALGPNEAIRTEIKVLDPKDRLEILQFVNNGSSGVESQQEKIDNRYGNVGDLIYRYRESNDVLQIREVIVLPEISSDAQEVRWYAVVPALHRLTTVRVLNFGTERAHTLRIDVAGNEVQIVLRIPPGYDPRIMIEVYGF</sequence>
<reference evidence="2 3" key="1">
    <citation type="submission" date="2024-05" db="EMBL/GenBank/DDBJ databases">
        <title>Genetic variation in Jamaican populations of the coffee berry borer (Hypothenemus hampei).</title>
        <authorList>
            <person name="Errbii M."/>
            <person name="Myrie A."/>
        </authorList>
    </citation>
    <scope>NUCLEOTIDE SEQUENCE [LARGE SCALE GENOMIC DNA]</scope>
    <source>
        <strain evidence="2">JA-Hopewell-2020-01-JO</strain>
        <tissue evidence="2">Whole body</tissue>
    </source>
</reference>
<accession>A0ABD1E6Y6</accession>
<evidence type="ECO:0000313" key="3">
    <source>
        <dbReference type="Proteomes" id="UP001566132"/>
    </source>
</evidence>
<gene>
    <name evidence="2" type="ORF">ABEB36_013073</name>
</gene>
<evidence type="ECO:0000313" key="2">
    <source>
        <dbReference type="EMBL" id="KAL1490364.1"/>
    </source>
</evidence>
<dbReference type="AlphaFoldDB" id="A0ABD1E6Y6"/>
<name>A0ABD1E6Y6_HYPHA</name>
<organism evidence="2 3">
    <name type="scientific">Hypothenemus hampei</name>
    <name type="common">Coffee berry borer</name>
    <dbReference type="NCBI Taxonomy" id="57062"/>
    <lineage>
        <taxon>Eukaryota</taxon>
        <taxon>Metazoa</taxon>
        <taxon>Ecdysozoa</taxon>
        <taxon>Arthropoda</taxon>
        <taxon>Hexapoda</taxon>
        <taxon>Insecta</taxon>
        <taxon>Pterygota</taxon>
        <taxon>Neoptera</taxon>
        <taxon>Endopterygota</taxon>
        <taxon>Coleoptera</taxon>
        <taxon>Polyphaga</taxon>
        <taxon>Cucujiformia</taxon>
        <taxon>Curculionidae</taxon>
        <taxon>Scolytinae</taxon>
        <taxon>Hypothenemus</taxon>
    </lineage>
</organism>
<evidence type="ECO:0000256" key="1">
    <source>
        <dbReference type="SAM" id="SignalP"/>
    </source>
</evidence>
<comment type="caution">
    <text evidence="2">The sequence shown here is derived from an EMBL/GenBank/DDBJ whole genome shotgun (WGS) entry which is preliminary data.</text>
</comment>
<keyword evidence="1" id="KW-0732">Signal</keyword>